<evidence type="ECO:0000313" key="5">
    <source>
        <dbReference type="Proteomes" id="UP001231941"/>
    </source>
</evidence>
<dbReference type="Pfam" id="PF00496">
    <property type="entry name" value="SBP_bac_5"/>
    <property type="match status" value="1"/>
</dbReference>
<keyword evidence="1" id="KW-0238">DNA-binding</keyword>
<dbReference type="InterPro" id="IPR039424">
    <property type="entry name" value="SBP_5"/>
</dbReference>
<organism evidence="4 5">
    <name type="scientific">Chengkuizengella axinellae</name>
    <dbReference type="NCBI Taxonomy" id="3064388"/>
    <lineage>
        <taxon>Bacteria</taxon>
        <taxon>Bacillati</taxon>
        <taxon>Bacillota</taxon>
        <taxon>Bacilli</taxon>
        <taxon>Bacillales</taxon>
        <taxon>Paenibacillaceae</taxon>
        <taxon>Chengkuizengella</taxon>
    </lineage>
</organism>
<evidence type="ECO:0000256" key="1">
    <source>
        <dbReference type="ARBA" id="ARBA00023125"/>
    </source>
</evidence>
<dbReference type="PANTHER" id="PTHR30290:SF72">
    <property type="entry name" value="HTH-TYPE TRANSCRIPTIONAL REGULATOR SGRR"/>
    <property type="match status" value="1"/>
</dbReference>
<dbReference type="InterPro" id="IPR000914">
    <property type="entry name" value="SBP_5_dom"/>
</dbReference>
<evidence type="ECO:0000259" key="2">
    <source>
        <dbReference type="Pfam" id="PF00496"/>
    </source>
</evidence>
<protein>
    <submittedName>
        <fullName evidence="4">ABC transporter substrate-binding protein</fullName>
    </submittedName>
</protein>
<dbReference type="Gene3D" id="3.90.76.10">
    <property type="entry name" value="Dipeptide-binding Protein, Domain 1"/>
    <property type="match status" value="1"/>
</dbReference>
<evidence type="ECO:0000259" key="3">
    <source>
        <dbReference type="Pfam" id="PF12793"/>
    </source>
</evidence>
<feature type="domain" description="Solute-binding protein family 5" evidence="2">
    <location>
        <begin position="175"/>
        <end position="467"/>
    </location>
</feature>
<proteinExistence type="predicted"/>
<feature type="domain" description="Transcriptional regulator SgrR N-terminal HTH" evidence="3">
    <location>
        <begin position="5"/>
        <end position="100"/>
    </location>
</feature>
<dbReference type="EMBL" id="JAVAMP010000003">
    <property type="protein sequence ID" value="MDP5274603.1"/>
    <property type="molecule type" value="Genomic_DNA"/>
</dbReference>
<dbReference type="Gene3D" id="3.10.105.10">
    <property type="entry name" value="Dipeptide-binding Protein, Domain 3"/>
    <property type="match status" value="1"/>
</dbReference>
<name>A0ABT9IZG0_9BACL</name>
<dbReference type="InterPro" id="IPR025370">
    <property type="entry name" value="SgrR_HTH_N"/>
</dbReference>
<comment type="caution">
    <text evidence="4">The sequence shown here is derived from an EMBL/GenBank/DDBJ whole genome shotgun (WGS) entry which is preliminary data.</text>
</comment>
<dbReference type="SUPFAM" id="SSF53850">
    <property type="entry name" value="Periplasmic binding protein-like II"/>
    <property type="match status" value="1"/>
</dbReference>
<dbReference type="Gene3D" id="3.40.190.10">
    <property type="entry name" value="Periplasmic binding protein-like II"/>
    <property type="match status" value="1"/>
</dbReference>
<dbReference type="RefSeq" id="WP_305991906.1">
    <property type="nucleotide sequence ID" value="NZ_JAVAMP010000003.1"/>
</dbReference>
<gene>
    <name evidence="4" type="ORF">Q5Y73_10820</name>
</gene>
<dbReference type="PANTHER" id="PTHR30290">
    <property type="entry name" value="PERIPLASMIC BINDING COMPONENT OF ABC TRANSPORTER"/>
    <property type="match status" value="1"/>
</dbReference>
<accession>A0ABT9IZG0</accession>
<reference evidence="4 5" key="1">
    <citation type="submission" date="2023-08" db="EMBL/GenBank/DDBJ databases">
        <authorList>
            <person name="Park J.-S."/>
        </authorList>
    </citation>
    <scope>NUCLEOTIDE SEQUENCE [LARGE SCALE GENOMIC DNA]</scope>
    <source>
        <strain evidence="4 5">2205SS18-9</strain>
    </source>
</reference>
<keyword evidence="5" id="KW-1185">Reference proteome</keyword>
<sequence length="581" mass="68415">MKLIEHYLILHTAYKNQKNNDKIETSMSEIMDILDCSRTNVRWVLNQLKEQKWISWNPGRGRGNRSSIYFYLSLIDGIKMYVSEQLAQDHFKEGMEFLQSLSIPTQIHSTLGKYLEGLFGFQTEEGNEAKHILRMPIHRDLITLDPSQISTTYEYHLVGQIYDTLLSMDSSTKQILPHLVLGWDSIDDKSWIFYLRKGIHFHHGRLFTSEDVIYTFQRLFNSYESVFYWIGQYLNSVESSGNHTVVFHFNRPLPFFPNILCSNKASIVPYDVDIKQQVVGTGPFFVQSFSNGKLSIEAFEHYFNKRAWLDRVEIFRFPEELQSSFLYEMTTEDAASIEERDKTIKQDINITQLIIFHTKKSGPQQHPSFRRAIRLALDRNIMINELNLQEVHPADSFLLSYSKKRYFPSHTLSEAQIALKESNYCGETIRMFIHPNRWRENAHWIQSRCHQIGICIELLPLDFNKTLKLLHQAHLIMVDVVFKDESEINLIEPLGNNSLYRQMFTSQENQHLDIFMDQFITGKTTAERLRTWDELIKWFHQQNLILFQFHLKKQYALSSSLQGNFGLKGMTDFYNLWIKPV</sequence>
<dbReference type="Proteomes" id="UP001231941">
    <property type="component" value="Unassembled WGS sequence"/>
</dbReference>
<dbReference type="Pfam" id="PF12793">
    <property type="entry name" value="SgrR_N"/>
    <property type="match status" value="1"/>
</dbReference>
<evidence type="ECO:0000313" key="4">
    <source>
        <dbReference type="EMBL" id="MDP5274603.1"/>
    </source>
</evidence>